<feature type="region of interest" description="Disordered" evidence="1">
    <location>
        <begin position="1"/>
        <end position="61"/>
    </location>
</feature>
<sequence length="80" mass="8977">GKEANPKDNRTGYETQTTELSKVLTPQTQGKNCRRKNRKTVASSSDHTSPPKSDKPKIPNKEMKLSSCLTVVPYSFESFF</sequence>
<dbReference type="AlphaFoldDB" id="A0A3E4SXV8"/>
<feature type="non-terminal residue" evidence="2">
    <location>
        <position position="1"/>
    </location>
</feature>
<feature type="compositionally biased region" description="Polar residues" evidence="1">
    <location>
        <begin position="12"/>
        <end position="31"/>
    </location>
</feature>
<feature type="compositionally biased region" description="Polar residues" evidence="1">
    <location>
        <begin position="40"/>
        <end position="51"/>
    </location>
</feature>
<comment type="caution">
    <text evidence="2">The sequence shown here is derived from an EMBL/GenBank/DDBJ whole genome shotgun (WGS) entry which is preliminary data.</text>
</comment>
<dbReference type="EMBL" id="QSSN01000023">
    <property type="protein sequence ID" value="RGL83465.1"/>
    <property type="molecule type" value="Genomic_DNA"/>
</dbReference>
<dbReference type="RefSeq" id="WP_220429371.1">
    <property type="nucleotide sequence ID" value="NZ_QSSN01000023.1"/>
</dbReference>
<dbReference type="Proteomes" id="UP000261278">
    <property type="component" value="Unassembled WGS sequence"/>
</dbReference>
<proteinExistence type="predicted"/>
<accession>A0A3E4SXV8</accession>
<evidence type="ECO:0000313" key="2">
    <source>
        <dbReference type="EMBL" id="RGL83465.1"/>
    </source>
</evidence>
<protein>
    <submittedName>
        <fullName evidence="2">Uncharacterized protein</fullName>
    </submittedName>
</protein>
<evidence type="ECO:0000313" key="3">
    <source>
        <dbReference type="Proteomes" id="UP000261278"/>
    </source>
</evidence>
<name>A0A3E4SXV8_PHOVU</name>
<feature type="compositionally biased region" description="Basic and acidic residues" evidence="1">
    <location>
        <begin position="1"/>
        <end position="11"/>
    </location>
</feature>
<evidence type="ECO:0000256" key="1">
    <source>
        <dbReference type="SAM" id="MobiDB-lite"/>
    </source>
</evidence>
<reference evidence="2 3" key="1">
    <citation type="submission" date="2018-08" db="EMBL/GenBank/DDBJ databases">
        <title>A genome reference for cultivated species of the human gut microbiota.</title>
        <authorList>
            <person name="Zou Y."/>
            <person name="Xue W."/>
            <person name="Luo G."/>
        </authorList>
    </citation>
    <scope>NUCLEOTIDE SEQUENCE [LARGE SCALE GENOMIC DNA]</scope>
    <source>
        <strain evidence="2 3">TF05-18</strain>
    </source>
</reference>
<feature type="compositionally biased region" description="Basic and acidic residues" evidence="1">
    <location>
        <begin position="52"/>
        <end position="61"/>
    </location>
</feature>
<gene>
    <name evidence="2" type="ORF">DXC44_16405</name>
</gene>
<organism evidence="2 3">
    <name type="scientific">Phocaeicola vulgatus</name>
    <name type="common">Bacteroides vulgatus</name>
    <dbReference type="NCBI Taxonomy" id="821"/>
    <lineage>
        <taxon>Bacteria</taxon>
        <taxon>Pseudomonadati</taxon>
        <taxon>Bacteroidota</taxon>
        <taxon>Bacteroidia</taxon>
        <taxon>Bacteroidales</taxon>
        <taxon>Bacteroidaceae</taxon>
        <taxon>Phocaeicola</taxon>
    </lineage>
</organism>